<dbReference type="Pfam" id="PF01584">
    <property type="entry name" value="CheW"/>
    <property type="match status" value="1"/>
</dbReference>
<comment type="catalytic activity">
    <reaction evidence="1">
        <text>ATP + protein L-histidine = ADP + protein N-phospho-L-histidine.</text>
        <dbReference type="EC" id="2.7.13.3"/>
    </reaction>
</comment>
<dbReference type="RefSeq" id="WP_379874077.1">
    <property type="nucleotide sequence ID" value="NZ_JBHUIP010000001.1"/>
</dbReference>
<dbReference type="InterPro" id="IPR036641">
    <property type="entry name" value="HPT_dom_sf"/>
</dbReference>
<dbReference type="InterPro" id="IPR005467">
    <property type="entry name" value="His_kinase_dom"/>
</dbReference>
<evidence type="ECO:0000259" key="10">
    <source>
        <dbReference type="PROSITE" id="PS50894"/>
    </source>
</evidence>
<dbReference type="PRINTS" id="PR00344">
    <property type="entry name" value="BCTRLSENSOR"/>
</dbReference>
<dbReference type="InterPro" id="IPR008207">
    <property type="entry name" value="Sig_transdc_His_kin_Hpt_dom"/>
</dbReference>
<evidence type="ECO:0000256" key="4">
    <source>
        <dbReference type="ARBA" id="ARBA00022679"/>
    </source>
</evidence>
<keyword evidence="6" id="KW-0902">Two-component regulatory system</keyword>
<dbReference type="SUPFAM" id="SSF55874">
    <property type="entry name" value="ATPase domain of HSP90 chaperone/DNA topoisomerase II/histidine kinase"/>
    <property type="match status" value="1"/>
</dbReference>
<dbReference type="SUPFAM" id="SSF47226">
    <property type="entry name" value="Histidine-containing phosphotransfer domain, HPT domain"/>
    <property type="match status" value="1"/>
</dbReference>
<keyword evidence="4" id="KW-0808">Transferase</keyword>
<dbReference type="EMBL" id="JBHUIP010000001">
    <property type="protein sequence ID" value="MFD2261387.1"/>
    <property type="molecule type" value="Genomic_DNA"/>
</dbReference>
<evidence type="ECO:0000256" key="1">
    <source>
        <dbReference type="ARBA" id="ARBA00000085"/>
    </source>
</evidence>
<dbReference type="GO" id="GO:0005524">
    <property type="term" value="F:ATP binding"/>
    <property type="evidence" value="ECO:0007669"/>
    <property type="project" value="UniProtKB-KW"/>
</dbReference>
<protein>
    <recommendedName>
        <fullName evidence="2">histidine kinase</fullName>
        <ecNumber evidence="2">2.7.13.3</ecNumber>
    </recommendedName>
</protein>
<gene>
    <name evidence="11" type="ORF">ACFSM5_00710</name>
</gene>
<dbReference type="PANTHER" id="PTHR43395">
    <property type="entry name" value="SENSOR HISTIDINE KINASE CHEA"/>
    <property type="match status" value="1"/>
</dbReference>
<feature type="modified residue" description="Phosphohistidine" evidence="7">
    <location>
        <position position="46"/>
    </location>
</feature>
<dbReference type="Gene3D" id="2.30.30.40">
    <property type="entry name" value="SH3 Domains"/>
    <property type="match status" value="1"/>
</dbReference>
<evidence type="ECO:0000313" key="12">
    <source>
        <dbReference type="Proteomes" id="UP001597295"/>
    </source>
</evidence>
<dbReference type="Pfam" id="PF02518">
    <property type="entry name" value="HATPase_c"/>
    <property type="match status" value="1"/>
</dbReference>
<evidence type="ECO:0000313" key="11">
    <source>
        <dbReference type="EMBL" id="MFD2261387.1"/>
    </source>
</evidence>
<evidence type="ECO:0000256" key="3">
    <source>
        <dbReference type="ARBA" id="ARBA00022553"/>
    </source>
</evidence>
<dbReference type="InterPro" id="IPR036890">
    <property type="entry name" value="HATPase_C_sf"/>
</dbReference>
<dbReference type="PANTHER" id="PTHR43395:SF8">
    <property type="entry name" value="HISTIDINE KINASE"/>
    <property type="match status" value="1"/>
</dbReference>
<comment type="caution">
    <text evidence="11">The sequence shown here is derived from an EMBL/GenBank/DDBJ whole genome shotgun (WGS) entry which is preliminary data.</text>
</comment>
<evidence type="ECO:0000256" key="2">
    <source>
        <dbReference type="ARBA" id="ARBA00012438"/>
    </source>
</evidence>
<sequence length="998" mass="106533">MDVAETLWQEFANETEEHIELLEPLLAGAGSGLSSEDIAQLFRSFHSVKGVARAMDVGGMEQISHGAENILGLVREGHAQLEEAVVDILLQAVDALKRLRADVVVSRQNVEAPAEIVAMLDRVYGLLKSAVPEASSGGGGGGSELAPSVASTGISASELHEDVELLSVFADVMGQRLPDVALAVSPQVDEPAVREQILDAVQSLAHGADVMEFEALAETFKGIETLLPADRSVTDEVRRELLPLLGQLRTQAELLGEAVGADVGVAAFASALTVALGPSVATLIQDLSNAVSHVELTLIEEGGIPSEADAAEIVSLSKIAGIALGCLGHQLAADLLALVEDLFARAAQGAVTPTTETLAATRAILEAVDPRLPFQPGLYRDSDISESESEELAATFRGALAAGAARGPAEGRLVGSAYIRGQLFEALTGDQVPQVEEMLEAGFTAYTMLLHLEADTDIAGTIVGWLTGEAKAITNRTVLRGHESWFEFLVLSFHAPEQVTEMLAQIDPRQRCLRLLRQLTEEPAGIVLLGTEEEDEEIVTAAAPVVEEQAVERAGPAQQRGQGGMVLRVRSDSIDRFMVQIGELRVIATGLTLLADDGEVASAITRIRQTLGELPAHVASELSTALATIDSHQRKVRDLDQRLDGALVQLHSVALDLRVVPLDTVFNRFPRVVRDLAQSQDKDVALNLEGREVRIDKSMVDLLIDPLMHMVRNAIDHGIETPADRKRAGKPPRASLTLRAVQRSSEAVIEIIDDGRGIDIEVVRQKAVSRGLISEAESRRLTEEEIIRYIFRAGFSTAEVVTDLSGRGVGMDVVLTSVTRMGGSIDVRSTLGKGTTFILQLPLTASLQNTLLVEAAGQTLGIPERNVSAVEDVTSDMIQLVGGQRAILHRGIFLPVYQLGSLLGLESDPTPRARFPLAVVSSGHTAIGIEVDRLLRRQEVFLKDLHPEIAKFPAIGGASILGDGRVVLILDADGLIQTAKRSGRPASALAIVGEEETV</sequence>
<dbReference type="SMART" id="SM00073">
    <property type="entry name" value="HPT"/>
    <property type="match status" value="1"/>
</dbReference>
<dbReference type="InterPro" id="IPR036061">
    <property type="entry name" value="CheW-like_dom_sf"/>
</dbReference>
<dbReference type="EC" id="2.7.13.3" evidence="2"/>
<dbReference type="Pfam" id="PF01627">
    <property type="entry name" value="Hpt"/>
    <property type="match status" value="1"/>
</dbReference>
<dbReference type="InterPro" id="IPR003594">
    <property type="entry name" value="HATPase_dom"/>
</dbReference>
<dbReference type="InterPro" id="IPR004358">
    <property type="entry name" value="Sig_transdc_His_kin-like_C"/>
</dbReference>
<organism evidence="11 12">
    <name type="scientific">Lacibacterium aquatile</name>
    <dbReference type="NCBI Taxonomy" id="1168082"/>
    <lineage>
        <taxon>Bacteria</taxon>
        <taxon>Pseudomonadati</taxon>
        <taxon>Pseudomonadota</taxon>
        <taxon>Alphaproteobacteria</taxon>
        <taxon>Rhodospirillales</taxon>
        <taxon>Rhodospirillaceae</taxon>
    </lineage>
</organism>
<reference evidence="12" key="1">
    <citation type="journal article" date="2019" name="Int. J. Syst. Evol. Microbiol.">
        <title>The Global Catalogue of Microorganisms (GCM) 10K type strain sequencing project: providing services to taxonomists for standard genome sequencing and annotation.</title>
        <authorList>
            <consortium name="The Broad Institute Genomics Platform"/>
            <consortium name="The Broad Institute Genome Sequencing Center for Infectious Disease"/>
            <person name="Wu L."/>
            <person name="Ma J."/>
        </authorList>
    </citation>
    <scope>NUCLEOTIDE SEQUENCE [LARGE SCALE GENOMIC DNA]</scope>
    <source>
        <strain evidence="12">CGMCC 1.19062</strain>
    </source>
</reference>
<proteinExistence type="predicted"/>
<dbReference type="SMART" id="SM00387">
    <property type="entry name" value="HATPase_c"/>
    <property type="match status" value="1"/>
</dbReference>
<keyword evidence="11" id="KW-0067">ATP-binding</keyword>
<keyword evidence="11" id="KW-0547">Nucleotide-binding</keyword>
<evidence type="ECO:0000259" key="8">
    <source>
        <dbReference type="PROSITE" id="PS50109"/>
    </source>
</evidence>
<dbReference type="CDD" id="cd00088">
    <property type="entry name" value="HPT"/>
    <property type="match status" value="1"/>
</dbReference>
<dbReference type="CDD" id="cd16916">
    <property type="entry name" value="HATPase_CheA-like"/>
    <property type="match status" value="1"/>
</dbReference>
<evidence type="ECO:0000256" key="5">
    <source>
        <dbReference type="ARBA" id="ARBA00022777"/>
    </source>
</evidence>
<name>A0ABW5DKA6_9PROT</name>
<dbReference type="Proteomes" id="UP001597295">
    <property type="component" value="Unassembled WGS sequence"/>
</dbReference>
<dbReference type="SUPFAM" id="SSF50341">
    <property type="entry name" value="CheW-like"/>
    <property type="match status" value="1"/>
</dbReference>
<keyword evidence="5" id="KW-0418">Kinase</keyword>
<keyword evidence="12" id="KW-1185">Reference proteome</keyword>
<evidence type="ECO:0000256" key="7">
    <source>
        <dbReference type="PROSITE-ProRule" id="PRU00110"/>
    </source>
</evidence>
<evidence type="ECO:0000259" key="9">
    <source>
        <dbReference type="PROSITE" id="PS50851"/>
    </source>
</evidence>
<dbReference type="SMART" id="SM00260">
    <property type="entry name" value="CheW"/>
    <property type="match status" value="1"/>
</dbReference>
<dbReference type="Gene3D" id="1.20.120.160">
    <property type="entry name" value="HPT domain"/>
    <property type="match status" value="1"/>
</dbReference>
<dbReference type="PROSITE" id="PS50894">
    <property type="entry name" value="HPT"/>
    <property type="match status" value="1"/>
</dbReference>
<dbReference type="Gene3D" id="3.30.565.10">
    <property type="entry name" value="Histidine kinase-like ATPase, C-terminal domain"/>
    <property type="match status" value="1"/>
</dbReference>
<feature type="domain" description="CheW-like" evidence="9">
    <location>
        <begin position="847"/>
        <end position="981"/>
    </location>
</feature>
<keyword evidence="3 7" id="KW-0597">Phosphoprotein</keyword>
<dbReference type="PROSITE" id="PS50109">
    <property type="entry name" value="HIS_KIN"/>
    <property type="match status" value="1"/>
</dbReference>
<dbReference type="InterPro" id="IPR002545">
    <property type="entry name" value="CheW-lke_dom"/>
</dbReference>
<accession>A0ABW5DKA6</accession>
<evidence type="ECO:0000256" key="6">
    <source>
        <dbReference type="ARBA" id="ARBA00023012"/>
    </source>
</evidence>
<dbReference type="PROSITE" id="PS50851">
    <property type="entry name" value="CHEW"/>
    <property type="match status" value="1"/>
</dbReference>
<feature type="domain" description="HPt" evidence="10">
    <location>
        <begin position="1"/>
        <end position="103"/>
    </location>
</feature>
<dbReference type="InterPro" id="IPR051315">
    <property type="entry name" value="Bact_Chemotaxis_CheA"/>
</dbReference>
<feature type="domain" description="Histidine kinase" evidence="8">
    <location>
        <begin position="602"/>
        <end position="845"/>
    </location>
</feature>